<reference evidence="1" key="2">
    <citation type="submission" date="2014-07" db="EMBL/GenBank/DDBJ databases">
        <authorList>
            <person name="Hull J."/>
        </authorList>
    </citation>
    <scope>NUCLEOTIDE SEQUENCE</scope>
</reference>
<organism evidence="1">
    <name type="scientific">Lygus hesperus</name>
    <name type="common">Western plant bug</name>
    <dbReference type="NCBI Taxonomy" id="30085"/>
    <lineage>
        <taxon>Eukaryota</taxon>
        <taxon>Metazoa</taxon>
        <taxon>Ecdysozoa</taxon>
        <taxon>Arthropoda</taxon>
        <taxon>Hexapoda</taxon>
        <taxon>Insecta</taxon>
        <taxon>Pterygota</taxon>
        <taxon>Neoptera</taxon>
        <taxon>Paraneoptera</taxon>
        <taxon>Hemiptera</taxon>
        <taxon>Heteroptera</taxon>
        <taxon>Panheteroptera</taxon>
        <taxon>Cimicomorpha</taxon>
        <taxon>Miridae</taxon>
        <taxon>Mirini</taxon>
        <taxon>Lygus</taxon>
    </lineage>
</organism>
<protein>
    <submittedName>
        <fullName evidence="1">Nuclear receptor-interacting protein 2</fullName>
    </submittedName>
</protein>
<keyword evidence="1" id="KW-0675">Receptor</keyword>
<evidence type="ECO:0000313" key="1">
    <source>
        <dbReference type="EMBL" id="JAG03822.1"/>
    </source>
</evidence>
<dbReference type="PANTHER" id="PTHR22955:SF77">
    <property type="entry name" value="ASPARTIC PUTATIVE DOMAIN-CONTAINING PROTEIN-RELATED"/>
    <property type="match status" value="1"/>
</dbReference>
<reference evidence="1" key="1">
    <citation type="journal article" date="2014" name="PLoS ONE">
        <title>Transcriptome-Based Identification of ABC Transporters in the Western Tarnished Plant Bug Lygus hesperus.</title>
        <authorList>
            <person name="Hull J.J."/>
            <person name="Chaney K."/>
            <person name="Geib S.M."/>
            <person name="Fabrick J.A."/>
            <person name="Brent C.S."/>
            <person name="Walsh D."/>
            <person name="Lavine L.C."/>
        </authorList>
    </citation>
    <scope>NUCLEOTIDE SEQUENCE</scope>
</reference>
<dbReference type="PANTHER" id="PTHR22955">
    <property type="entry name" value="RETROTRANSPOSON"/>
    <property type="match status" value="1"/>
</dbReference>
<sequence>LSCPKFYRITPEARLQGLKEFKGCRNCLSYAHKTAACPSKWKCRFCDRRHHAMLHLDSSPSSTPSGTSNTSPQLQRSLLTSVSLKSTYDREVDVILGTAMVEFQDVKGKFQTFRVVIDSGSHYSFVTERCLNKLGISYTHCPHKISGIGQSIFEGAKGKTLCTLRPRNRSSPNLTTVAMVVKNITSFLPTTSLSSEVTSHYSSYELADP</sequence>
<name>A0A0A9W5V0_LYGHE</name>
<accession>A0A0A9W5V0</accession>
<dbReference type="AlphaFoldDB" id="A0A0A9W5V0"/>
<feature type="non-terminal residue" evidence="1">
    <location>
        <position position="1"/>
    </location>
</feature>
<feature type="non-terminal residue" evidence="1">
    <location>
        <position position="209"/>
    </location>
</feature>
<proteinExistence type="predicted"/>
<dbReference type="EMBL" id="GBHO01039782">
    <property type="protein sequence ID" value="JAG03822.1"/>
    <property type="molecule type" value="Transcribed_RNA"/>
</dbReference>
<gene>
    <name evidence="1" type="primary">NRIP2</name>
    <name evidence="1" type="ORF">CM83_618</name>
</gene>